<evidence type="ECO:0000313" key="3">
    <source>
        <dbReference type="Proteomes" id="UP000585638"/>
    </source>
</evidence>
<keyword evidence="1" id="KW-0812">Transmembrane</keyword>
<evidence type="ECO:0000256" key="1">
    <source>
        <dbReference type="SAM" id="Phobius"/>
    </source>
</evidence>
<proteinExistence type="predicted"/>
<dbReference type="Proteomes" id="UP000585638">
    <property type="component" value="Unassembled WGS sequence"/>
</dbReference>
<keyword evidence="1" id="KW-1133">Transmembrane helix</keyword>
<protein>
    <recommendedName>
        <fullName evidence="4">DUF4345 domain-containing protein</fullName>
    </recommendedName>
</protein>
<name>A0A7W9KBX4_9PSEU</name>
<gene>
    <name evidence="2" type="ORF">BJ998_000981</name>
</gene>
<comment type="caution">
    <text evidence="2">The sequence shown here is derived from an EMBL/GenBank/DDBJ whole genome shotgun (WGS) entry which is preliminary data.</text>
</comment>
<dbReference type="AlphaFoldDB" id="A0A7W9KBX4"/>
<feature type="transmembrane region" description="Helical" evidence="1">
    <location>
        <begin position="94"/>
        <end position="113"/>
    </location>
</feature>
<evidence type="ECO:0008006" key="4">
    <source>
        <dbReference type="Google" id="ProtNLM"/>
    </source>
</evidence>
<organism evidence="2 3">
    <name type="scientific">Kutzneria kofuensis</name>
    <dbReference type="NCBI Taxonomy" id="103725"/>
    <lineage>
        <taxon>Bacteria</taxon>
        <taxon>Bacillati</taxon>
        <taxon>Actinomycetota</taxon>
        <taxon>Actinomycetes</taxon>
        <taxon>Pseudonocardiales</taxon>
        <taxon>Pseudonocardiaceae</taxon>
        <taxon>Kutzneria</taxon>
    </lineage>
</organism>
<sequence>MTRYVTAVLLGAAGFIHADLYLHGYRAIPLVGPAFLLQASGSFAIAALLLAGDVLILRLAAAGLAAGALGGFVLSRTIGIGGFVERGFDPAPQALISVLLEVGVLVLLATPVLSRRLRARPELAGR</sequence>
<dbReference type="RefSeq" id="WP_184858854.1">
    <property type="nucleotide sequence ID" value="NZ_BAAAWY010000002.1"/>
</dbReference>
<keyword evidence="3" id="KW-1185">Reference proteome</keyword>
<feature type="transmembrane region" description="Helical" evidence="1">
    <location>
        <begin position="28"/>
        <end position="50"/>
    </location>
</feature>
<accession>A0A7W9KBX4</accession>
<keyword evidence="1" id="KW-0472">Membrane</keyword>
<feature type="transmembrane region" description="Helical" evidence="1">
    <location>
        <begin position="55"/>
        <end position="74"/>
    </location>
</feature>
<evidence type="ECO:0000313" key="2">
    <source>
        <dbReference type="EMBL" id="MBB5889785.1"/>
    </source>
</evidence>
<reference evidence="2 3" key="1">
    <citation type="submission" date="2020-08" db="EMBL/GenBank/DDBJ databases">
        <title>Sequencing the genomes of 1000 actinobacteria strains.</title>
        <authorList>
            <person name="Klenk H.-P."/>
        </authorList>
    </citation>
    <scope>NUCLEOTIDE SEQUENCE [LARGE SCALE GENOMIC DNA]</scope>
    <source>
        <strain evidence="2 3">DSM 43851</strain>
    </source>
</reference>
<dbReference type="EMBL" id="JACHIR010000001">
    <property type="protein sequence ID" value="MBB5889785.1"/>
    <property type="molecule type" value="Genomic_DNA"/>
</dbReference>